<dbReference type="EMBL" id="BK062992">
    <property type="protein sequence ID" value="DBA13315.1"/>
    <property type="molecule type" value="Genomic_RNA"/>
</dbReference>
<evidence type="ECO:0000313" key="3">
    <source>
        <dbReference type="EMBL" id="DBA13315.1"/>
    </source>
</evidence>
<evidence type="ECO:0000256" key="2">
    <source>
        <dbReference type="SAM" id="Phobius"/>
    </source>
</evidence>
<evidence type="ECO:0000256" key="1">
    <source>
        <dbReference type="SAM" id="MobiDB-lite"/>
    </source>
</evidence>
<name>A0AA48SFM4_9SECO</name>
<protein>
    <submittedName>
        <fullName evidence="3">ORFX protein</fullName>
    </submittedName>
</protein>
<keyword evidence="2" id="KW-1133">Transmembrane helix</keyword>
<organism evidence="3">
    <name type="scientific">Populus alba waikavirus</name>
    <dbReference type="NCBI Taxonomy" id="3027347"/>
    <lineage>
        <taxon>Viruses</taxon>
        <taxon>Riboviria</taxon>
        <taxon>Orthornavirae</taxon>
        <taxon>Pisuviricota</taxon>
        <taxon>Pisoniviricetes</taxon>
        <taxon>Picornavirales</taxon>
        <taxon>Secoviridae</taxon>
        <taxon>Waikavirus</taxon>
        <taxon>Actinidivirus</taxon>
        <taxon>Waikavirus populi</taxon>
    </lineage>
</organism>
<sequence>MIRSILMSGFIFQVITMFLMSMGLFLRRPVIDVVALATLTLSNILLVIGVSVHPSDVTEERRWTLPEWFTPSRREVPAPLTRPPAPPAPPRYGTRASAVR</sequence>
<keyword evidence="2" id="KW-0812">Transmembrane</keyword>
<feature type="transmembrane region" description="Helical" evidence="2">
    <location>
        <begin position="6"/>
        <end position="26"/>
    </location>
</feature>
<proteinExistence type="predicted"/>
<feature type="region of interest" description="Disordered" evidence="1">
    <location>
        <begin position="74"/>
        <end position="100"/>
    </location>
</feature>
<reference evidence="3" key="1">
    <citation type="journal article" date="2023" name="Virology">
        <title>Broadening the host range and genetic diversity of waikaviruses.</title>
        <authorList>
            <person name="Sidharthan V.K."/>
            <person name="Rajeswari V."/>
            <person name="Baranwal V.K."/>
        </authorList>
    </citation>
    <scope>NUCLEOTIDE SEQUENCE</scope>
    <source>
        <strain evidence="3">Pop alb</strain>
    </source>
</reference>
<accession>A0AA48SFM4</accession>
<feature type="transmembrane region" description="Helical" evidence="2">
    <location>
        <begin position="33"/>
        <end position="52"/>
    </location>
</feature>
<feature type="compositionally biased region" description="Pro residues" evidence="1">
    <location>
        <begin position="80"/>
        <end position="90"/>
    </location>
</feature>
<keyword evidence="2" id="KW-0472">Membrane</keyword>